<name>A0A917S7B7_9ACTN</name>
<dbReference type="CDD" id="cd01942">
    <property type="entry name" value="ribokinase_group_A"/>
    <property type="match status" value="1"/>
</dbReference>
<evidence type="ECO:0000259" key="3">
    <source>
        <dbReference type="Pfam" id="PF00294"/>
    </source>
</evidence>
<gene>
    <name evidence="4" type="ORF">GCM10011575_20590</name>
</gene>
<dbReference type="RefSeq" id="WP_188895154.1">
    <property type="nucleotide sequence ID" value="NZ_BMMZ01000004.1"/>
</dbReference>
<accession>A0A917S7B7</accession>
<dbReference type="Proteomes" id="UP000613840">
    <property type="component" value="Unassembled WGS sequence"/>
</dbReference>
<dbReference type="GO" id="GO:0016301">
    <property type="term" value="F:kinase activity"/>
    <property type="evidence" value="ECO:0007669"/>
    <property type="project" value="UniProtKB-KW"/>
</dbReference>
<reference evidence="4" key="2">
    <citation type="submission" date="2020-09" db="EMBL/GenBank/DDBJ databases">
        <authorList>
            <person name="Sun Q."/>
            <person name="Zhou Y."/>
        </authorList>
    </citation>
    <scope>NUCLEOTIDE SEQUENCE</scope>
    <source>
        <strain evidence="4">CGMCC 4.7306</strain>
    </source>
</reference>
<dbReference type="PANTHER" id="PTHR10584:SF166">
    <property type="entry name" value="RIBOKINASE"/>
    <property type="match status" value="1"/>
</dbReference>
<dbReference type="Gene3D" id="3.40.1190.20">
    <property type="match status" value="1"/>
</dbReference>
<sequence>MQIAVTGSIATDHLMQFPGRFTDSLVDGKMETVSLSFLADQLDIHRGGVAANISFTLGCLGMSPILAGAVGADFDIDYRPWLEEHGVDTKSVYVSSTHHTARFVCTTDRAQNQIATFYAGAMQESGKIELKPIEDRLGQLDLVVIAASDPDAMITYTAECVRNGYPFAADVSQQLAIMDGDGIRKLVSGAKYLFTNQYESELLMQKTGWSKNEVLGEVGLWIITQGAQGVSIESTDGSALTVGSVPVDQVVDPTGGGDAFRAGFLWGLDQQFPLERAAQVGCATAALALQTVGPQDFTLDRHAFVTRIGEVYGEQAALDVRRCLLTD</sequence>
<dbReference type="PROSITE" id="PS00583">
    <property type="entry name" value="PFKB_KINASES_1"/>
    <property type="match status" value="1"/>
</dbReference>
<dbReference type="InterPro" id="IPR029056">
    <property type="entry name" value="Ribokinase-like"/>
</dbReference>
<reference evidence="4" key="1">
    <citation type="journal article" date="2014" name="Int. J. Syst. Evol. Microbiol.">
        <title>Complete genome sequence of Corynebacterium casei LMG S-19264T (=DSM 44701T), isolated from a smear-ripened cheese.</title>
        <authorList>
            <consortium name="US DOE Joint Genome Institute (JGI-PGF)"/>
            <person name="Walter F."/>
            <person name="Albersmeier A."/>
            <person name="Kalinowski J."/>
            <person name="Ruckert C."/>
        </authorList>
    </citation>
    <scope>NUCLEOTIDE SEQUENCE</scope>
    <source>
        <strain evidence="4">CGMCC 4.7306</strain>
    </source>
</reference>
<keyword evidence="5" id="KW-1185">Reference proteome</keyword>
<dbReference type="PANTHER" id="PTHR10584">
    <property type="entry name" value="SUGAR KINASE"/>
    <property type="match status" value="1"/>
</dbReference>
<protein>
    <submittedName>
        <fullName evidence="4">Adenosine kinase</fullName>
    </submittedName>
</protein>
<dbReference type="Pfam" id="PF00294">
    <property type="entry name" value="PfkB"/>
    <property type="match status" value="1"/>
</dbReference>
<dbReference type="InterPro" id="IPR002173">
    <property type="entry name" value="Carboh/pur_kinase_PfkB_CS"/>
</dbReference>
<evidence type="ECO:0000256" key="2">
    <source>
        <dbReference type="ARBA" id="ARBA00022777"/>
    </source>
</evidence>
<dbReference type="EMBL" id="BMMZ01000004">
    <property type="protein sequence ID" value="GGL61946.1"/>
    <property type="molecule type" value="Genomic_DNA"/>
</dbReference>
<evidence type="ECO:0000313" key="5">
    <source>
        <dbReference type="Proteomes" id="UP000613840"/>
    </source>
</evidence>
<dbReference type="InterPro" id="IPR011611">
    <property type="entry name" value="PfkB_dom"/>
</dbReference>
<comment type="caution">
    <text evidence="4">The sequence shown here is derived from an EMBL/GenBank/DDBJ whole genome shotgun (WGS) entry which is preliminary data.</text>
</comment>
<proteinExistence type="predicted"/>
<feature type="domain" description="Carbohydrate kinase PfkB" evidence="3">
    <location>
        <begin position="25"/>
        <end position="296"/>
    </location>
</feature>
<evidence type="ECO:0000313" key="4">
    <source>
        <dbReference type="EMBL" id="GGL61946.1"/>
    </source>
</evidence>
<evidence type="ECO:0000256" key="1">
    <source>
        <dbReference type="ARBA" id="ARBA00022679"/>
    </source>
</evidence>
<keyword evidence="1" id="KW-0808">Transferase</keyword>
<dbReference type="SUPFAM" id="SSF53613">
    <property type="entry name" value="Ribokinase-like"/>
    <property type="match status" value="1"/>
</dbReference>
<keyword evidence="2 4" id="KW-0418">Kinase</keyword>
<organism evidence="4 5">
    <name type="scientific">Microlunatus endophyticus</name>
    <dbReference type="NCBI Taxonomy" id="1716077"/>
    <lineage>
        <taxon>Bacteria</taxon>
        <taxon>Bacillati</taxon>
        <taxon>Actinomycetota</taxon>
        <taxon>Actinomycetes</taxon>
        <taxon>Propionibacteriales</taxon>
        <taxon>Propionibacteriaceae</taxon>
        <taxon>Microlunatus</taxon>
    </lineage>
</organism>
<dbReference type="PROSITE" id="PS00584">
    <property type="entry name" value="PFKB_KINASES_2"/>
    <property type="match status" value="1"/>
</dbReference>
<dbReference type="AlphaFoldDB" id="A0A917S7B7"/>